<evidence type="ECO:0000313" key="8">
    <source>
        <dbReference type="EMBL" id="KAG9242375.1"/>
    </source>
</evidence>
<dbReference type="EMBL" id="MU254080">
    <property type="protein sequence ID" value="KAG9242375.1"/>
    <property type="molecule type" value="Genomic_DNA"/>
</dbReference>
<feature type="transmembrane region" description="Helical" evidence="6">
    <location>
        <begin position="566"/>
        <end position="585"/>
    </location>
</feature>
<dbReference type="OrthoDB" id="3936150at2759"/>
<evidence type="ECO:0000313" key="9">
    <source>
        <dbReference type="Proteomes" id="UP000887226"/>
    </source>
</evidence>
<keyword evidence="2 6" id="KW-0812">Transmembrane</keyword>
<evidence type="ECO:0000256" key="2">
    <source>
        <dbReference type="ARBA" id="ARBA00022692"/>
    </source>
</evidence>
<accession>A0A9P7Z033</accession>
<feature type="transmembrane region" description="Helical" evidence="6">
    <location>
        <begin position="292"/>
        <end position="314"/>
    </location>
</feature>
<dbReference type="PANTHER" id="PTHR23502:SF182">
    <property type="entry name" value="POLYAMINE TRANSPORTER, PUTATIVE-RELATED"/>
    <property type="match status" value="1"/>
</dbReference>
<evidence type="ECO:0000256" key="4">
    <source>
        <dbReference type="ARBA" id="ARBA00023136"/>
    </source>
</evidence>
<dbReference type="GO" id="GO:0015606">
    <property type="term" value="F:spermidine transmembrane transporter activity"/>
    <property type="evidence" value="ECO:0007669"/>
    <property type="project" value="TreeGrafter"/>
</dbReference>
<keyword evidence="3 6" id="KW-1133">Transmembrane helix</keyword>
<feature type="transmembrane region" description="Helical" evidence="6">
    <location>
        <begin position="660"/>
        <end position="682"/>
    </location>
</feature>
<dbReference type="InterPro" id="IPR020846">
    <property type="entry name" value="MFS_dom"/>
</dbReference>
<dbReference type="Pfam" id="PF07690">
    <property type="entry name" value="MFS_1"/>
    <property type="match status" value="1"/>
</dbReference>
<feature type="transmembrane region" description="Helical" evidence="6">
    <location>
        <begin position="388"/>
        <end position="407"/>
    </location>
</feature>
<feature type="transmembrane region" description="Helical" evidence="6">
    <location>
        <begin position="483"/>
        <end position="508"/>
    </location>
</feature>
<comment type="subcellular location">
    <subcellularLocation>
        <location evidence="1">Membrane</location>
        <topology evidence="1">Multi-pass membrane protein</topology>
    </subcellularLocation>
</comment>
<feature type="transmembrane region" description="Helical" evidence="6">
    <location>
        <begin position="326"/>
        <end position="344"/>
    </location>
</feature>
<evidence type="ECO:0000256" key="6">
    <source>
        <dbReference type="SAM" id="Phobius"/>
    </source>
</evidence>
<keyword evidence="4 6" id="KW-0472">Membrane</keyword>
<feature type="transmembrane region" description="Helical" evidence="6">
    <location>
        <begin position="520"/>
        <end position="541"/>
    </location>
</feature>
<feature type="region of interest" description="Disordered" evidence="5">
    <location>
        <begin position="105"/>
        <end position="130"/>
    </location>
</feature>
<dbReference type="InterPro" id="IPR011701">
    <property type="entry name" value="MFS"/>
</dbReference>
<dbReference type="GO" id="GO:0000297">
    <property type="term" value="F:spermine transmembrane transporter activity"/>
    <property type="evidence" value="ECO:0007669"/>
    <property type="project" value="TreeGrafter"/>
</dbReference>
<feature type="transmembrane region" description="Helical" evidence="6">
    <location>
        <begin position="419"/>
        <end position="438"/>
    </location>
</feature>
<organism evidence="8 9">
    <name type="scientific">Calycina marina</name>
    <dbReference type="NCBI Taxonomy" id="1763456"/>
    <lineage>
        <taxon>Eukaryota</taxon>
        <taxon>Fungi</taxon>
        <taxon>Dikarya</taxon>
        <taxon>Ascomycota</taxon>
        <taxon>Pezizomycotina</taxon>
        <taxon>Leotiomycetes</taxon>
        <taxon>Helotiales</taxon>
        <taxon>Pezizellaceae</taxon>
        <taxon>Calycina</taxon>
    </lineage>
</organism>
<feature type="domain" description="Major facilitator superfamily (MFS) profile" evidence="7">
    <location>
        <begin position="261"/>
        <end position="687"/>
    </location>
</feature>
<keyword evidence="9" id="KW-1185">Reference proteome</keyword>
<comment type="caution">
    <text evidence="8">The sequence shown here is derived from an EMBL/GenBank/DDBJ whole genome shotgun (WGS) entry which is preliminary data.</text>
</comment>
<dbReference type="PROSITE" id="PS50850">
    <property type="entry name" value="MFS"/>
    <property type="match status" value="1"/>
</dbReference>
<evidence type="ECO:0000256" key="3">
    <source>
        <dbReference type="ARBA" id="ARBA00022989"/>
    </source>
</evidence>
<dbReference type="GO" id="GO:0005886">
    <property type="term" value="C:plasma membrane"/>
    <property type="evidence" value="ECO:0007669"/>
    <property type="project" value="TreeGrafter"/>
</dbReference>
<feature type="transmembrane region" description="Helical" evidence="6">
    <location>
        <begin position="259"/>
        <end position="280"/>
    </location>
</feature>
<protein>
    <submittedName>
        <fullName evidence="8">Major facilitator superfamily domain-containing protein</fullName>
    </submittedName>
</protein>
<feature type="transmembrane region" description="Helical" evidence="6">
    <location>
        <begin position="356"/>
        <end position="376"/>
    </location>
</feature>
<dbReference type="AlphaFoldDB" id="A0A9P7Z033"/>
<evidence type="ECO:0000259" key="7">
    <source>
        <dbReference type="PROSITE" id="PS50850"/>
    </source>
</evidence>
<proteinExistence type="predicted"/>
<dbReference type="InterPro" id="IPR036259">
    <property type="entry name" value="MFS_trans_sf"/>
</dbReference>
<reference evidence="8" key="1">
    <citation type="journal article" date="2021" name="IMA Fungus">
        <title>Genomic characterization of three marine fungi, including Emericellopsis atlantica sp. nov. with signatures of a generalist lifestyle and marine biomass degradation.</title>
        <authorList>
            <person name="Hagestad O.C."/>
            <person name="Hou L."/>
            <person name="Andersen J.H."/>
            <person name="Hansen E.H."/>
            <person name="Altermark B."/>
            <person name="Li C."/>
            <person name="Kuhnert E."/>
            <person name="Cox R.J."/>
            <person name="Crous P.W."/>
            <person name="Spatafora J.W."/>
            <person name="Lail K."/>
            <person name="Amirebrahimi M."/>
            <person name="Lipzen A."/>
            <person name="Pangilinan J."/>
            <person name="Andreopoulos W."/>
            <person name="Hayes R.D."/>
            <person name="Ng V."/>
            <person name="Grigoriev I.V."/>
            <person name="Jackson S.A."/>
            <person name="Sutton T.D.S."/>
            <person name="Dobson A.D.W."/>
            <person name="Rama T."/>
        </authorList>
    </citation>
    <scope>NUCLEOTIDE SEQUENCE</scope>
    <source>
        <strain evidence="8">TRa3180A</strain>
    </source>
</reference>
<dbReference type="PANTHER" id="PTHR23502">
    <property type="entry name" value="MAJOR FACILITATOR SUPERFAMILY"/>
    <property type="match status" value="1"/>
</dbReference>
<dbReference type="Gene3D" id="1.20.1250.20">
    <property type="entry name" value="MFS general substrate transporter like domains"/>
    <property type="match status" value="1"/>
</dbReference>
<feature type="transmembrane region" description="Helical" evidence="6">
    <location>
        <begin position="591"/>
        <end position="614"/>
    </location>
</feature>
<evidence type="ECO:0000256" key="1">
    <source>
        <dbReference type="ARBA" id="ARBA00004141"/>
    </source>
</evidence>
<gene>
    <name evidence="8" type="ORF">BJ878DRAFT_544322</name>
</gene>
<sequence length="853" mass="93163">MAHSSFERAASASNEALPESQVPQPPACASPTCRCQHNNELSPITATDASSVQSPATICPSSNNQAASTETVELAIPPSSSNDNDRIGTNLTDSSSLTVWPTATYRTTSPPAPALNATKQTFPTRRPSKYSRREDLGIVHEWDFAPVVPAAARTPPRRESLDAREVQSPPEAQAIREALVGRATPVARETSARSSTPVGREAPAKYESPAAPETAALTARGRCFSGEQERLEVILDTKDGDFEPGDPDNPKNWPRKRKLAAGSYALLAGFIVTFGTPIYISAVSPIMTQFDIPLQLAIVPASMYPYGIGVGALLFSAISEFLGRPFIYRITMPLCLLFTCVGGAAESIATLNAARFLAGMFSAPALTVGAALLSDVWDTSLEEIGTKFAVLFVLSLILATQAGPMASAGILKSTGNWRWTFWVNSFLLAIVTIGAFWLPETYGPEIIRQRARKAGKLKKKRNLTNAWWKSISRPIHMLLVEPVLFPAALLLGITQAVVFSYYIAYAILFETTYRRSPYSVGMFFAPMMFGSLFAVVVIKILDTRLYQPARQEAIRSGGAVAPEKRLYPAMLGSMTLPISILWLAWSGFYNINYWVPLLSGWLFGFSYVLNMMCLPLYTNDIYTVRYSASVLAGSTFIRFVVSASFPLFTVHMVNKLGIHWALTVLAAIAALMIFVPFMFFYLGPRMRSGESQYLPKLPPNVQFAIPPSTWATTMARPLSITSASDLPRGSIMVANNRLNVLVELDAPEIEEIIERRREDFVKRLEEGRGEGGIVTFNRTPDLAALPGGFIGEPSIASRATSPNVVPRIAFNRETPAANRMASPTKRCGHVARQPSLVMPGTSGYGRRISISEW</sequence>
<feature type="transmembrane region" description="Helical" evidence="6">
    <location>
        <begin position="626"/>
        <end position="648"/>
    </location>
</feature>
<feature type="region of interest" description="Disordered" evidence="5">
    <location>
        <begin position="182"/>
        <end position="212"/>
    </location>
</feature>
<feature type="compositionally biased region" description="Polar residues" evidence="5">
    <location>
        <begin position="33"/>
        <end position="70"/>
    </location>
</feature>
<dbReference type="SUPFAM" id="SSF103473">
    <property type="entry name" value="MFS general substrate transporter"/>
    <property type="match status" value="1"/>
</dbReference>
<feature type="region of interest" description="Disordered" evidence="5">
    <location>
        <begin position="1"/>
        <end position="70"/>
    </location>
</feature>
<name>A0A9P7Z033_9HELO</name>
<evidence type="ECO:0000256" key="5">
    <source>
        <dbReference type="SAM" id="MobiDB-lite"/>
    </source>
</evidence>
<dbReference type="Proteomes" id="UP000887226">
    <property type="component" value="Unassembled WGS sequence"/>
</dbReference>